<evidence type="ECO:0000256" key="3">
    <source>
        <dbReference type="PIRSR" id="PIRSR637359-2"/>
    </source>
</evidence>
<keyword evidence="1" id="KW-0808">Transferase</keyword>
<feature type="region of interest" description="Disordered" evidence="4">
    <location>
        <begin position="1"/>
        <end position="32"/>
    </location>
</feature>
<dbReference type="Gene3D" id="3.40.50.300">
    <property type="entry name" value="P-loop containing nucleotide triphosphate hydrolases"/>
    <property type="match status" value="1"/>
</dbReference>
<dbReference type="Pfam" id="PF13469">
    <property type="entry name" value="Sulfotransfer_3"/>
    <property type="match status" value="1"/>
</dbReference>
<evidence type="ECO:0000256" key="5">
    <source>
        <dbReference type="SAM" id="Phobius"/>
    </source>
</evidence>
<feature type="transmembrane region" description="Helical" evidence="5">
    <location>
        <begin position="46"/>
        <end position="66"/>
    </location>
</feature>
<gene>
    <name evidence="6" type="ORF">C2E21_4763</name>
</gene>
<keyword evidence="7" id="KW-1185">Reference proteome</keyword>
<evidence type="ECO:0000256" key="2">
    <source>
        <dbReference type="PIRSR" id="PIRSR637359-1"/>
    </source>
</evidence>
<dbReference type="AlphaFoldDB" id="A0A2P6TQR5"/>
<name>A0A2P6TQR5_CHLSO</name>
<feature type="active site" description="For sulfotransferase activity" evidence="2">
    <location>
        <position position="173"/>
    </location>
</feature>
<dbReference type="OrthoDB" id="411451at2759"/>
<sequence length="456" mass="51890">MTFTAADTGIPIPRGPSSPTREERHPLMSPENSKQLKIAAHRVDKWGQWIGILLACFVLGLLAQAAMQRDIATLGRGWYARLLPPPLEPVLTPLQQQLMGCRTFKNEEIPFVDETASIRVLDSYTPEQRQTAERFTAAVAACTNFTCLQRANKLPRAPGQFRYPHFYILGFPKCATTSLYCHLIQHPQVQFPRQKEPHTLNMQCSAPKMECPPEVQQEYVTQTLNLDEAAASMFTRAAFDGSTHYAAEGHYMAERLKATFPWVKVVISMRDPISQALAMHLHNLSHNRTDVCWEESGKRIYPCIAQDLEDVTRARYGPRVAKWMEHFSTDQLLLVQYESVIAKGPSMAEDLQELKGFLGFDLHLPSDSLPLTNWKHNRGGPDAIGRYWNMTRSEYQHLVDLARRNAQEVIQLMESSGRAEKQQRANWLRNWENVWKMNLDDNCEAGPDGNCKIVVS</sequence>
<dbReference type="InterPro" id="IPR027417">
    <property type="entry name" value="P-loop_NTPase"/>
</dbReference>
<evidence type="ECO:0000256" key="1">
    <source>
        <dbReference type="ARBA" id="ARBA00022679"/>
    </source>
</evidence>
<dbReference type="PANTHER" id="PTHR10605">
    <property type="entry name" value="HEPARAN SULFATE SULFOTRANSFERASE"/>
    <property type="match status" value="1"/>
</dbReference>
<dbReference type="EMBL" id="LHPG02000008">
    <property type="protein sequence ID" value="PRW56409.1"/>
    <property type="molecule type" value="Genomic_DNA"/>
</dbReference>
<evidence type="ECO:0000313" key="7">
    <source>
        <dbReference type="Proteomes" id="UP000239899"/>
    </source>
</evidence>
<protein>
    <submittedName>
        <fullName evidence="6">Sulfotransferase</fullName>
    </submittedName>
</protein>
<dbReference type="GO" id="GO:0008146">
    <property type="term" value="F:sulfotransferase activity"/>
    <property type="evidence" value="ECO:0007669"/>
    <property type="project" value="InterPro"/>
</dbReference>
<feature type="binding site" evidence="3">
    <location>
        <position position="270"/>
    </location>
    <ligand>
        <name>3'-phosphoadenylyl sulfate</name>
        <dbReference type="ChEBI" id="CHEBI:58339"/>
    </ligand>
</feature>
<reference evidence="6 7" key="1">
    <citation type="journal article" date="2018" name="Plant J.">
        <title>Genome sequences of Chlorella sorokiniana UTEX 1602 and Micractinium conductrix SAG 241.80: implications to maltose excretion by a green alga.</title>
        <authorList>
            <person name="Arriola M.B."/>
            <person name="Velmurugan N."/>
            <person name="Zhang Y."/>
            <person name="Plunkett M.H."/>
            <person name="Hondzo H."/>
            <person name="Barney B.M."/>
        </authorList>
    </citation>
    <scope>NUCLEOTIDE SEQUENCE [LARGE SCALE GENOMIC DNA]</scope>
    <source>
        <strain evidence="7">UTEX 1602</strain>
    </source>
</reference>
<dbReference type="InterPro" id="IPR037359">
    <property type="entry name" value="NST/OST"/>
</dbReference>
<accession>A0A2P6TQR5</accession>
<keyword evidence="5" id="KW-0472">Membrane</keyword>
<evidence type="ECO:0000313" key="6">
    <source>
        <dbReference type="EMBL" id="PRW56409.1"/>
    </source>
</evidence>
<proteinExistence type="predicted"/>
<dbReference type="SUPFAM" id="SSF52540">
    <property type="entry name" value="P-loop containing nucleoside triphosphate hydrolases"/>
    <property type="match status" value="1"/>
</dbReference>
<comment type="caution">
    <text evidence="6">The sequence shown here is derived from an EMBL/GenBank/DDBJ whole genome shotgun (WGS) entry which is preliminary data.</text>
</comment>
<dbReference type="Proteomes" id="UP000239899">
    <property type="component" value="Unassembled WGS sequence"/>
</dbReference>
<organism evidence="6 7">
    <name type="scientific">Chlorella sorokiniana</name>
    <name type="common">Freshwater green alga</name>
    <dbReference type="NCBI Taxonomy" id="3076"/>
    <lineage>
        <taxon>Eukaryota</taxon>
        <taxon>Viridiplantae</taxon>
        <taxon>Chlorophyta</taxon>
        <taxon>core chlorophytes</taxon>
        <taxon>Trebouxiophyceae</taxon>
        <taxon>Chlorellales</taxon>
        <taxon>Chlorellaceae</taxon>
        <taxon>Chlorella clade</taxon>
        <taxon>Chlorella</taxon>
    </lineage>
</organism>
<dbReference type="PANTHER" id="PTHR10605:SF56">
    <property type="entry name" value="BIFUNCTIONAL HEPARAN SULFATE N-DEACETYLASE_N-SULFOTRANSFERASE"/>
    <property type="match status" value="1"/>
</dbReference>
<keyword evidence="5" id="KW-1133">Transmembrane helix</keyword>
<keyword evidence="5" id="KW-0812">Transmembrane</keyword>
<evidence type="ECO:0000256" key="4">
    <source>
        <dbReference type="SAM" id="MobiDB-lite"/>
    </source>
</evidence>